<name>A0A3L6QN69_PANMI</name>
<evidence type="ECO:0000259" key="3">
    <source>
        <dbReference type="Pfam" id="PF16900"/>
    </source>
</evidence>
<accession>A0A3L6QN69</accession>
<comment type="caution">
    <text evidence="4">The sequence shown here is derived from an EMBL/GenBank/DDBJ whole genome shotgun (WGS) entry which is preliminary data.</text>
</comment>
<keyword evidence="2" id="KW-0732">Signal</keyword>
<dbReference type="AlphaFoldDB" id="A0A3L6QN69"/>
<dbReference type="InterPro" id="IPR012340">
    <property type="entry name" value="NA-bd_OB-fold"/>
</dbReference>
<feature type="domain" description="Replication protein A OB" evidence="3">
    <location>
        <begin position="18"/>
        <end position="99"/>
    </location>
</feature>
<dbReference type="Pfam" id="PF16900">
    <property type="entry name" value="REPA_OB_2"/>
    <property type="match status" value="1"/>
</dbReference>
<dbReference type="CDD" id="cd04481">
    <property type="entry name" value="RPA1_DBD_B_like"/>
    <property type="match status" value="1"/>
</dbReference>
<dbReference type="Gene3D" id="2.40.50.140">
    <property type="entry name" value="Nucleic acid-binding proteins"/>
    <property type="match status" value="1"/>
</dbReference>
<feature type="chain" id="PRO_5017960975" description="Replication protein A OB domain-containing protein" evidence="2">
    <location>
        <begin position="23"/>
        <end position="328"/>
    </location>
</feature>
<reference evidence="5" key="1">
    <citation type="journal article" date="2019" name="Nat. Commun.">
        <title>The genome of broomcorn millet.</title>
        <authorList>
            <person name="Zou C."/>
            <person name="Miki D."/>
            <person name="Li D."/>
            <person name="Tang Q."/>
            <person name="Xiao L."/>
            <person name="Rajput S."/>
            <person name="Deng P."/>
            <person name="Jia W."/>
            <person name="Huang R."/>
            <person name="Zhang M."/>
            <person name="Sun Y."/>
            <person name="Hu J."/>
            <person name="Fu X."/>
            <person name="Schnable P.S."/>
            <person name="Li F."/>
            <person name="Zhang H."/>
            <person name="Feng B."/>
            <person name="Zhu X."/>
            <person name="Liu R."/>
            <person name="Schnable J.C."/>
            <person name="Zhu J.-K."/>
            <person name="Zhang H."/>
        </authorList>
    </citation>
    <scope>NUCLEOTIDE SEQUENCE [LARGE SCALE GENOMIC DNA]</scope>
</reference>
<evidence type="ECO:0000313" key="4">
    <source>
        <dbReference type="EMBL" id="RLM84726.1"/>
    </source>
</evidence>
<protein>
    <recommendedName>
        <fullName evidence="3">Replication protein A OB domain-containing protein</fullName>
    </recommendedName>
</protein>
<dbReference type="PANTHER" id="PTHR47165">
    <property type="entry name" value="OS03G0429900 PROTEIN"/>
    <property type="match status" value="1"/>
</dbReference>
<dbReference type="GO" id="GO:0003677">
    <property type="term" value="F:DNA binding"/>
    <property type="evidence" value="ECO:0007669"/>
    <property type="project" value="UniProtKB-KW"/>
</dbReference>
<feature type="signal peptide" evidence="2">
    <location>
        <begin position="1"/>
        <end position="22"/>
    </location>
</feature>
<keyword evidence="5" id="KW-1185">Reference proteome</keyword>
<dbReference type="EMBL" id="PQIB02000011">
    <property type="protein sequence ID" value="RLM84726.1"/>
    <property type="molecule type" value="Genomic_DNA"/>
</dbReference>
<dbReference type="InterPro" id="IPR031657">
    <property type="entry name" value="REPA_OB_2"/>
</dbReference>
<keyword evidence="1" id="KW-0238">DNA-binding</keyword>
<evidence type="ECO:0000256" key="2">
    <source>
        <dbReference type="SAM" id="SignalP"/>
    </source>
</evidence>
<sequence length="328" mass="36687">MPTVTATQVLICLLFPHADVLAVITEISDLHPVQLAHDEDPVLTRKLIVKDASTAEMLMILWGRRATQFNVNEVRNANNGKQVLALFVGCLMKTYKGHDYISCSSANKWYFDPDILEAAEFQNRSRQDQVLTLQKQQLKMHQPRTIIAIYNTYVLHKTHQNHTFPLQITIIVIFASSNYFDLNSQTNFVVLINAVYNQVKAMAATDAEAKVLVFIKKVVERELIVGWAVGFRFFTLLLPSNDDIAGVPTSVDDGAKVARGGVTEVAAPLLVRLDCTAPALGALRIDEPTAFLLDVICVFYLDVGWGFTIHCYVHGFVEWIKEVVIVVV</sequence>
<dbReference type="Proteomes" id="UP000275267">
    <property type="component" value="Unassembled WGS sequence"/>
</dbReference>
<organism evidence="4 5">
    <name type="scientific">Panicum miliaceum</name>
    <name type="common">Proso millet</name>
    <name type="synonym">Broomcorn millet</name>
    <dbReference type="NCBI Taxonomy" id="4540"/>
    <lineage>
        <taxon>Eukaryota</taxon>
        <taxon>Viridiplantae</taxon>
        <taxon>Streptophyta</taxon>
        <taxon>Embryophyta</taxon>
        <taxon>Tracheophyta</taxon>
        <taxon>Spermatophyta</taxon>
        <taxon>Magnoliopsida</taxon>
        <taxon>Liliopsida</taxon>
        <taxon>Poales</taxon>
        <taxon>Poaceae</taxon>
        <taxon>PACMAD clade</taxon>
        <taxon>Panicoideae</taxon>
        <taxon>Panicodae</taxon>
        <taxon>Paniceae</taxon>
        <taxon>Panicinae</taxon>
        <taxon>Panicum</taxon>
        <taxon>Panicum sect. Panicum</taxon>
    </lineage>
</organism>
<gene>
    <name evidence="4" type="ORF">C2845_PM04G11550</name>
</gene>
<evidence type="ECO:0000313" key="5">
    <source>
        <dbReference type="Proteomes" id="UP000275267"/>
    </source>
</evidence>
<dbReference type="OrthoDB" id="1752136at2759"/>
<dbReference type="PANTHER" id="PTHR47165:SF3">
    <property type="entry name" value="RETROTRANSPOSON-LIKE PROTEIN"/>
    <property type="match status" value="1"/>
</dbReference>
<evidence type="ECO:0000256" key="1">
    <source>
        <dbReference type="ARBA" id="ARBA00023125"/>
    </source>
</evidence>
<proteinExistence type="predicted"/>
<dbReference type="SUPFAM" id="SSF50249">
    <property type="entry name" value="Nucleic acid-binding proteins"/>
    <property type="match status" value="1"/>
</dbReference>